<feature type="transmembrane region" description="Helical" evidence="12">
    <location>
        <begin position="209"/>
        <end position="227"/>
    </location>
</feature>
<proteinExistence type="inferred from homology"/>
<comment type="catalytic activity">
    <reaction evidence="12">
        <text>L-cysteinyl-[protein] + hexadecanoyl-CoA = S-hexadecanoyl-L-cysteinyl-[protein] + CoA</text>
        <dbReference type="Rhea" id="RHEA:36683"/>
        <dbReference type="Rhea" id="RHEA-COMP:10131"/>
        <dbReference type="Rhea" id="RHEA-COMP:11032"/>
        <dbReference type="ChEBI" id="CHEBI:29950"/>
        <dbReference type="ChEBI" id="CHEBI:57287"/>
        <dbReference type="ChEBI" id="CHEBI:57379"/>
        <dbReference type="ChEBI" id="CHEBI:74151"/>
        <dbReference type="EC" id="2.3.1.225"/>
    </reaction>
</comment>
<reference evidence="14" key="3">
    <citation type="submission" date="2025-09" db="UniProtKB">
        <authorList>
            <consortium name="Ensembl"/>
        </authorList>
    </citation>
    <scope>IDENTIFICATION</scope>
</reference>
<dbReference type="InterPro" id="IPR002110">
    <property type="entry name" value="Ankyrin_rpt"/>
</dbReference>
<keyword evidence="4 12" id="KW-0812">Transmembrane</keyword>
<feature type="transmembrane region" description="Helical" evidence="12">
    <location>
        <begin position="410"/>
        <end position="433"/>
    </location>
</feature>
<feature type="repeat" description="ANK" evidence="11">
    <location>
        <begin position="69"/>
        <end position="101"/>
    </location>
</feature>
<dbReference type="PANTHER" id="PTHR24161">
    <property type="entry name" value="ANK_REP_REGION DOMAIN-CONTAINING PROTEIN-RELATED"/>
    <property type="match status" value="1"/>
</dbReference>
<dbReference type="Gene3D" id="1.25.40.20">
    <property type="entry name" value="Ankyrin repeat-containing domain"/>
    <property type="match status" value="1"/>
</dbReference>
<evidence type="ECO:0000256" key="1">
    <source>
        <dbReference type="ARBA" id="ARBA00004439"/>
    </source>
</evidence>
<name>A0AAX7VHD0_ASTCA</name>
<keyword evidence="8 11" id="KW-0040">ANK repeat</keyword>
<dbReference type="EC" id="2.3.1.225" evidence="12"/>
<evidence type="ECO:0000256" key="11">
    <source>
        <dbReference type="PROSITE-ProRule" id="PRU00023"/>
    </source>
</evidence>
<evidence type="ECO:0000313" key="15">
    <source>
        <dbReference type="Proteomes" id="UP000265100"/>
    </source>
</evidence>
<keyword evidence="9 12" id="KW-0472">Membrane</keyword>
<dbReference type="InterPro" id="IPR001594">
    <property type="entry name" value="Palmitoyltrfase_DHHC"/>
</dbReference>
<comment type="domain">
    <text evidence="12">The DHHC domain is required for palmitoyltransferase activity.</text>
</comment>
<dbReference type="Pfam" id="PF01529">
    <property type="entry name" value="DHHC"/>
    <property type="match status" value="1"/>
</dbReference>
<comment type="subcellular location">
    <subcellularLocation>
        <location evidence="1">Cytoplasmic vesicle membrane</location>
        <topology evidence="1">Multi-pass membrane protein</topology>
    </subcellularLocation>
    <subcellularLocation>
        <location evidence="2">Golgi apparatus membrane</location>
        <topology evidence="2">Multi-pass membrane protein</topology>
    </subcellularLocation>
</comment>
<keyword evidence="7" id="KW-0333">Golgi apparatus</keyword>
<evidence type="ECO:0000256" key="4">
    <source>
        <dbReference type="ARBA" id="ARBA00022692"/>
    </source>
</evidence>
<evidence type="ECO:0000259" key="13">
    <source>
        <dbReference type="Pfam" id="PF01529"/>
    </source>
</evidence>
<evidence type="ECO:0000313" key="14">
    <source>
        <dbReference type="Ensembl" id="ENSACLP00000081120.1"/>
    </source>
</evidence>
<dbReference type="Proteomes" id="UP000265100">
    <property type="component" value="Chromosome 1"/>
</dbReference>
<feature type="repeat" description="ANK" evidence="11">
    <location>
        <begin position="35"/>
        <end position="67"/>
    </location>
</feature>
<dbReference type="Ensembl" id="ENSACLT00000095238.1">
    <property type="protein sequence ID" value="ENSACLP00000081120.1"/>
    <property type="gene ID" value="ENSACLG00000001297.2"/>
</dbReference>
<feature type="repeat" description="ANK" evidence="11">
    <location>
        <begin position="170"/>
        <end position="202"/>
    </location>
</feature>
<comment type="similarity">
    <text evidence="3">Belongs to the DHHC palmitoyltransferase family. AKR/ZDHHC17 subfamily.</text>
</comment>
<dbReference type="SUPFAM" id="SSF48403">
    <property type="entry name" value="Ankyrin repeat"/>
    <property type="match status" value="1"/>
</dbReference>
<evidence type="ECO:0000256" key="8">
    <source>
        <dbReference type="ARBA" id="ARBA00023043"/>
    </source>
</evidence>
<reference evidence="14" key="1">
    <citation type="submission" date="2018-05" db="EMBL/GenBank/DDBJ databases">
        <authorList>
            <person name="Datahose"/>
        </authorList>
    </citation>
    <scope>NUCLEOTIDE SEQUENCE</scope>
</reference>
<dbReference type="SMART" id="SM00248">
    <property type="entry name" value="ANK"/>
    <property type="match status" value="5"/>
</dbReference>
<dbReference type="Pfam" id="PF12796">
    <property type="entry name" value="Ank_2"/>
    <property type="match status" value="2"/>
</dbReference>
<feature type="transmembrane region" description="Helical" evidence="12">
    <location>
        <begin position="301"/>
        <end position="332"/>
    </location>
</feature>
<feature type="transmembrane region" description="Helical" evidence="12">
    <location>
        <begin position="261"/>
        <end position="280"/>
    </location>
</feature>
<dbReference type="GO" id="GO:0000139">
    <property type="term" value="C:Golgi membrane"/>
    <property type="evidence" value="ECO:0007669"/>
    <property type="project" value="UniProtKB-SubCell"/>
</dbReference>
<sequence length="557" mass="62422">TAQSPVKTFFLSFGILERCKELVEAGYDVRQPDKENVTLLHWAAINNRLELVKYYISKGAIVDQLGGDLNSTPLHWAIRQGHLPMVIQLMRYGADPSVADGEGYRALHLAILFQHMAIAAYLIAKGQEVDGPDCNGQTPLMLAAQKIIGPEPTNFLIKNNASVSAVDKVNRNTPLHCAVLAGNVDAAHILLEAGASVEAENINVSFNKFKHFFFSFFFYIISTVTLLKESSPCISQVFLQFLLCTALFGGVGAIVDMNSESWLLKGILLACVIGVINLATRNFPGSDFQSNLQASSLMASIFWMLVTWCLWFIATVQVLFTLNATALLYYYLRTCRTDPGFIRATEEEKKMNVLVLAEAGCLDPRILCTSCMIKKPMRANHCFSCDACVAKQDHHSIWTNSCIGARNHHYFILFLFSLVLMGAWMLYGCVMYWSAHCMLHYEEQGLWGTFSGLIGCSPWLLCIFVLVVYHTSWSTLTLLLQLYQIAFLGLTAVERTNLTHRQRKLGQPVSLRQNPFNLGVVRNLVSFFHLRCCGLFKPVIIDWTQQFQPGHQHSGHQ</sequence>
<keyword evidence="10" id="KW-0968">Cytoplasmic vesicle</keyword>
<evidence type="ECO:0000256" key="6">
    <source>
        <dbReference type="ARBA" id="ARBA00022989"/>
    </source>
</evidence>
<feature type="repeat" description="ANK" evidence="11">
    <location>
        <begin position="135"/>
        <end position="168"/>
    </location>
</feature>
<dbReference type="AlphaFoldDB" id="A0AAX7VHD0"/>
<reference evidence="14" key="2">
    <citation type="submission" date="2025-08" db="UniProtKB">
        <authorList>
            <consortium name="Ensembl"/>
        </authorList>
    </citation>
    <scope>IDENTIFICATION</scope>
</reference>
<accession>A0AAX7VHD0</accession>
<dbReference type="GO" id="GO:0019706">
    <property type="term" value="F:protein-cysteine S-palmitoyltransferase activity"/>
    <property type="evidence" value="ECO:0007669"/>
    <property type="project" value="UniProtKB-EC"/>
</dbReference>
<dbReference type="GeneTree" id="ENSGT00530000063074"/>
<keyword evidence="5" id="KW-0677">Repeat</keyword>
<dbReference type="PANTHER" id="PTHR24161:SF16">
    <property type="entry name" value="PALMITOYLTRANSFERASE ZDHHC13"/>
    <property type="match status" value="1"/>
</dbReference>
<evidence type="ECO:0000256" key="12">
    <source>
        <dbReference type="RuleBase" id="RU079119"/>
    </source>
</evidence>
<evidence type="ECO:0000256" key="2">
    <source>
        <dbReference type="ARBA" id="ARBA00004653"/>
    </source>
</evidence>
<dbReference type="GO" id="GO:0030659">
    <property type="term" value="C:cytoplasmic vesicle membrane"/>
    <property type="evidence" value="ECO:0007669"/>
    <property type="project" value="UniProtKB-SubCell"/>
</dbReference>
<feature type="repeat" description="ANK" evidence="11">
    <location>
        <begin position="102"/>
        <end position="134"/>
    </location>
</feature>
<dbReference type="PROSITE" id="PS50088">
    <property type="entry name" value="ANK_REPEAT"/>
    <property type="match status" value="5"/>
</dbReference>
<keyword evidence="12" id="KW-0012">Acyltransferase</keyword>
<organism evidence="14 15">
    <name type="scientific">Astatotilapia calliptera</name>
    <name type="common">Eastern happy</name>
    <name type="synonym">Chromis callipterus</name>
    <dbReference type="NCBI Taxonomy" id="8154"/>
    <lineage>
        <taxon>Eukaryota</taxon>
        <taxon>Metazoa</taxon>
        <taxon>Chordata</taxon>
        <taxon>Craniata</taxon>
        <taxon>Vertebrata</taxon>
        <taxon>Euteleostomi</taxon>
        <taxon>Actinopterygii</taxon>
        <taxon>Neopterygii</taxon>
        <taxon>Teleostei</taxon>
        <taxon>Neoteleostei</taxon>
        <taxon>Acanthomorphata</taxon>
        <taxon>Ovalentaria</taxon>
        <taxon>Cichlomorphae</taxon>
        <taxon>Cichliformes</taxon>
        <taxon>Cichlidae</taxon>
        <taxon>African cichlids</taxon>
        <taxon>Pseudocrenilabrinae</taxon>
        <taxon>Haplochromini</taxon>
        <taxon>Astatotilapia</taxon>
    </lineage>
</organism>
<dbReference type="PROSITE" id="PS50297">
    <property type="entry name" value="ANK_REP_REGION"/>
    <property type="match status" value="4"/>
</dbReference>
<protein>
    <recommendedName>
        <fullName evidence="12">Palmitoyltransferase</fullName>
        <ecNumber evidence="12">2.3.1.225</ecNumber>
    </recommendedName>
</protein>
<evidence type="ECO:0000256" key="10">
    <source>
        <dbReference type="ARBA" id="ARBA00023329"/>
    </source>
</evidence>
<evidence type="ECO:0000256" key="3">
    <source>
        <dbReference type="ARBA" id="ARBA00010104"/>
    </source>
</evidence>
<evidence type="ECO:0000256" key="9">
    <source>
        <dbReference type="ARBA" id="ARBA00023136"/>
    </source>
</evidence>
<feature type="domain" description="Palmitoyltransferase DHHC" evidence="13">
    <location>
        <begin position="367"/>
        <end position="497"/>
    </location>
</feature>
<keyword evidence="12" id="KW-0808">Transferase</keyword>
<keyword evidence="6 12" id="KW-1133">Transmembrane helix</keyword>
<keyword evidence="15" id="KW-1185">Reference proteome</keyword>
<evidence type="ECO:0000256" key="5">
    <source>
        <dbReference type="ARBA" id="ARBA00022737"/>
    </source>
</evidence>
<dbReference type="InterPro" id="IPR036770">
    <property type="entry name" value="Ankyrin_rpt-contain_sf"/>
</dbReference>
<evidence type="ECO:0000256" key="7">
    <source>
        <dbReference type="ARBA" id="ARBA00023034"/>
    </source>
</evidence>
<dbReference type="PROSITE" id="PS50216">
    <property type="entry name" value="DHHC"/>
    <property type="match status" value="1"/>
</dbReference>
<feature type="transmembrane region" description="Helical" evidence="12">
    <location>
        <begin position="445"/>
        <end position="469"/>
    </location>
</feature>
<feature type="transmembrane region" description="Helical" evidence="12">
    <location>
        <begin position="234"/>
        <end position="255"/>
    </location>
</feature>